<evidence type="ECO:0000256" key="4">
    <source>
        <dbReference type="SAM" id="SignalP"/>
    </source>
</evidence>
<dbReference type="InterPro" id="IPR029058">
    <property type="entry name" value="AB_hydrolase_fold"/>
</dbReference>
<name>A0A6J4NBG9_9BACT</name>
<dbReference type="AlphaFoldDB" id="A0A6J4NBG9"/>
<keyword evidence="4" id="KW-0732">Signal</keyword>
<dbReference type="EC" id="3.3.2.9" evidence="6"/>
<reference evidence="6" key="1">
    <citation type="submission" date="2020-02" db="EMBL/GenBank/DDBJ databases">
        <authorList>
            <person name="Meier V. D."/>
        </authorList>
    </citation>
    <scope>NUCLEOTIDE SEQUENCE</scope>
    <source>
        <strain evidence="6">AVDCRST_MAG89</strain>
    </source>
</reference>
<dbReference type="Gene3D" id="3.40.50.1820">
    <property type="entry name" value="alpha/beta hydrolase"/>
    <property type="match status" value="1"/>
</dbReference>
<dbReference type="InterPro" id="IPR010497">
    <property type="entry name" value="Epoxide_hydro_N"/>
</dbReference>
<dbReference type="SUPFAM" id="SSF53474">
    <property type="entry name" value="alpha/beta-Hydrolases"/>
    <property type="match status" value="1"/>
</dbReference>
<dbReference type="GO" id="GO:0097176">
    <property type="term" value="P:epoxide metabolic process"/>
    <property type="evidence" value="ECO:0007669"/>
    <property type="project" value="TreeGrafter"/>
</dbReference>
<dbReference type="EMBL" id="CADCTV010001120">
    <property type="protein sequence ID" value="CAA9380498.1"/>
    <property type="molecule type" value="Genomic_DNA"/>
</dbReference>
<gene>
    <name evidence="6" type="ORF">AVDCRST_MAG89-5347</name>
</gene>
<accession>A0A6J4NBG9</accession>
<evidence type="ECO:0000259" key="5">
    <source>
        <dbReference type="Pfam" id="PF06441"/>
    </source>
</evidence>
<evidence type="ECO:0000256" key="2">
    <source>
        <dbReference type="ARBA" id="ARBA00022797"/>
    </source>
</evidence>
<evidence type="ECO:0000313" key="6">
    <source>
        <dbReference type="EMBL" id="CAA9380498.1"/>
    </source>
</evidence>
<dbReference type="Pfam" id="PF06441">
    <property type="entry name" value="EHN"/>
    <property type="match status" value="1"/>
</dbReference>
<dbReference type="GO" id="GO:0033961">
    <property type="term" value="F:cis-stilbene-oxide hydrolase activity"/>
    <property type="evidence" value="ECO:0007669"/>
    <property type="project" value="UniProtKB-EC"/>
</dbReference>
<dbReference type="PANTHER" id="PTHR21661:SF35">
    <property type="entry name" value="EPOXIDE HYDROLASE"/>
    <property type="match status" value="1"/>
</dbReference>
<keyword evidence="2" id="KW-0058">Aromatic hydrocarbons catabolism</keyword>
<feature type="chain" id="PRO_5026777781" evidence="4">
    <location>
        <begin position="28"/>
        <end position="238"/>
    </location>
</feature>
<dbReference type="PANTHER" id="PTHR21661">
    <property type="entry name" value="EPOXIDE HYDROLASE 1-RELATED"/>
    <property type="match status" value="1"/>
</dbReference>
<keyword evidence="3 6" id="KW-0378">Hydrolase</keyword>
<sequence length="238" mass="26311">MTVRTVHPTTASAGLLGLVLLAAPGGAQTLTASTETPMSTQVQSASPSVSQATAADAAIRPFRVRVPEPEVAELRRRLSATRWPDRETVADRSQGARLADLQALVRYWATDYDWRRCEAKLNAHPQFMTVIDGVDVHFFHVRSRHPEARPLIVTHGWPGSVFEQIKLIEPLTDPTRFGGRAEDAFHVVIPSLPGFGFSARPTETGWGVERVGRAWDALMKRMGYTRYLGREATGARAW</sequence>
<evidence type="ECO:0000256" key="1">
    <source>
        <dbReference type="ARBA" id="ARBA00010088"/>
    </source>
</evidence>
<feature type="domain" description="Epoxide hydrolase N-terminal" evidence="5">
    <location>
        <begin position="59"/>
        <end position="163"/>
    </location>
</feature>
<feature type="signal peptide" evidence="4">
    <location>
        <begin position="1"/>
        <end position="27"/>
    </location>
</feature>
<comment type="similarity">
    <text evidence="1">Belongs to the peptidase S33 family.</text>
</comment>
<proteinExistence type="inferred from homology"/>
<evidence type="ECO:0000256" key="3">
    <source>
        <dbReference type="ARBA" id="ARBA00022801"/>
    </source>
</evidence>
<protein>
    <submittedName>
        <fullName evidence="6">Epoxide hydrolase</fullName>
        <ecNumber evidence="6">3.3.2.9</ecNumber>
    </submittedName>
</protein>
<organism evidence="6">
    <name type="scientific">uncultured Gemmatimonadota bacterium</name>
    <dbReference type="NCBI Taxonomy" id="203437"/>
    <lineage>
        <taxon>Bacteria</taxon>
        <taxon>Pseudomonadati</taxon>
        <taxon>Gemmatimonadota</taxon>
        <taxon>environmental samples</taxon>
    </lineage>
</organism>